<dbReference type="SMART" id="SM00091">
    <property type="entry name" value="PAS"/>
    <property type="match status" value="1"/>
</dbReference>
<dbReference type="InterPro" id="IPR036097">
    <property type="entry name" value="HisK_dim/P_sf"/>
</dbReference>
<dbReference type="Pfam" id="PF00512">
    <property type="entry name" value="HisKA"/>
    <property type="match status" value="1"/>
</dbReference>
<dbReference type="InterPro" id="IPR005467">
    <property type="entry name" value="His_kinase_dom"/>
</dbReference>
<dbReference type="PRINTS" id="PR00344">
    <property type="entry name" value="BCTRLSENSOR"/>
</dbReference>
<dbReference type="InterPro" id="IPR014310">
    <property type="entry name" value="Sig_transdc_His_kinase_PhoR"/>
</dbReference>
<reference evidence="20" key="1">
    <citation type="submission" date="2018-05" db="EMBL/GenBank/DDBJ databases">
        <authorList>
            <person name="Lanie J.A."/>
            <person name="Ng W.-L."/>
            <person name="Kazmierczak K.M."/>
            <person name="Andrzejewski T.M."/>
            <person name="Davidsen T.M."/>
            <person name="Wayne K.J."/>
            <person name="Tettelin H."/>
            <person name="Glass J.I."/>
            <person name="Rusch D."/>
            <person name="Podicherti R."/>
            <person name="Tsui H.-C.T."/>
            <person name="Winkler M.E."/>
        </authorList>
    </citation>
    <scope>NUCLEOTIDE SEQUENCE</scope>
    <source>
        <strain evidence="20">KNB</strain>
    </source>
</reference>
<keyword evidence="8" id="KW-0592">Phosphate transport</keyword>
<dbReference type="FunFam" id="3.30.565.10:FF:000006">
    <property type="entry name" value="Sensor histidine kinase WalK"/>
    <property type="match status" value="1"/>
</dbReference>
<dbReference type="PROSITE" id="PS50109">
    <property type="entry name" value="HIS_KIN"/>
    <property type="match status" value="1"/>
</dbReference>
<keyword evidence="9 20" id="KW-0808">Transferase</keyword>
<evidence type="ECO:0000256" key="2">
    <source>
        <dbReference type="ARBA" id="ARBA00004429"/>
    </source>
</evidence>
<keyword evidence="6" id="KW-1003">Cell membrane</keyword>
<evidence type="ECO:0000256" key="7">
    <source>
        <dbReference type="ARBA" id="ARBA00022553"/>
    </source>
</evidence>
<sequence>MSDYWWRASVVPLVFLLFSLLFWAVFGALTAALFYVVFLLLYMFLHVRQLVALDHWLADPDKRIVPDGFGLWEEAFIRINRMMRQHREEHAQRVAALQHMEQAISALPEGVVILDETYHIEWCNPLAEQHFGVDCKRDIGQQITYLARQPEFVQYLALHDFNEAMVLRGTRQNGLSLSIKLIHYGNSKLLLISSDITHLERIETMRRDFVANVSHELRTPLTVVTGFVETLNDMPNLENGMARRALYLMSEQARHMERLVDDLLALSRLEDVRNALQEEILDMSVFLHTLYQEGQTLSAEKHVLRLELLSSSNLLGSRDELHSAFVNLISNAIRYTPQGGHILISWYAQGDQLVFSVQDSGIGIAQKHIPRLTERFYRVDRSRSRETGGTGLGLAIVKHIASRHQAQLEIVSEEGRGSTFRIVFPHSRCYSEIKEDGGVVN</sequence>
<name>A0A2X0QZA9_9PROT</name>
<keyword evidence="5" id="KW-0813">Transport</keyword>
<evidence type="ECO:0000256" key="6">
    <source>
        <dbReference type="ARBA" id="ARBA00022475"/>
    </source>
</evidence>
<dbReference type="GO" id="GO:0016036">
    <property type="term" value="P:cellular response to phosphate starvation"/>
    <property type="evidence" value="ECO:0007669"/>
    <property type="project" value="TreeGrafter"/>
</dbReference>
<dbReference type="InterPro" id="IPR050351">
    <property type="entry name" value="BphY/WalK/GraS-like"/>
</dbReference>
<dbReference type="AlphaFoldDB" id="A0A2X0QZA9"/>
<dbReference type="Pfam" id="PF13188">
    <property type="entry name" value="PAS_8"/>
    <property type="match status" value="1"/>
</dbReference>
<evidence type="ECO:0000256" key="9">
    <source>
        <dbReference type="ARBA" id="ARBA00022679"/>
    </source>
</evidence>
<dbReference type="NCBIfam" id="TIGR02966">
    <property type="entry name" value="phoR_proteo"/>
    <property type="match status" value="1"/>
</dbReference>
<dbReference type="InterPro" id="IPR036890">
    <property type="entry name" value="HATPase_C_sf"/>
</dbReference>
<evidence type="ECO:0000256" key="8">
    <source>
        <dbReference type="ARBA" id="ARBA00022592"/>
    </source>
</evidence>
<evidence type="ECO:0000256" key="5">
    <source>
        <dbReference type="ARBA" id="ARBA00022448"/>
    </source>
</evidence>
<dbReference type="InterPro" id="IPR004358">
    <property type="entry name" value="Sig_transdc_His_kin-like_C"/>
</dbReference>
<feature type="domain" description="Histidine kinase" evidence="19">
    <location>
        <begin position="212"/>
        <end position="428"/>
    </location>
</feature>
<evidence type="ECO:0000256" key="10">
    <source>
        <dbReference type="ARBA" id="ARBA00022692"/>
    </source>
</evidence>
<evidence type="ECO:0000256" key="15">
    <source>
        <dbReference type="ARBA" id="ARBA00023012"/>
    </source>
</evidence>
<dbReference type="InterPro" id="IPR021766">
    <property type="entry name" value="PhoR_N"/>
</dbReference>
<evidence type="ECO:0000313" key="20">
    <source>
        <dbReference type="EMBL" id="SPS06907.1"/>
    </source>
</evidence>
<dbReference type="EC" id="2.7.13.3" evidence="3"/>
<gene>
    <name evidence="20" type="primary">phoR</name>
    <name evidence="20" type="ORF">NITFAB_2504</name>
</gene>
<dbReference type="FunFam" id="1.10.287.130:FF:000001">
    <property type="entry name" value="Two-component sensor histidine kinase"/>
    <property type="match status" value="1"/>
</dbReference>
<evidence type="ECO:0000256" key="14">
    <source>
        <dbReference type="ARBA" id="ARBA00022989"/>
    </source>
</evidence>
<keyword evidence="13" id="KW-0067">ATP-binding</keyword>
<evidence type="ECO:0000256" key="11">
    <source>
        <dbReference type="ARBA" id="ARBA00022741"/>
    </source>
</evidence>
<keyword evidence="16 18" id="KW-0472">Membrane</keyword>
<evidence type="ECO:0000256" key="17">
    <source>
        <dbReference type="ARBA" id="ARBA00025207"/>
    </source>
</evidence>
<dbReference type="CDD" id="cd00082">
    <property type="entry name" value="HisKA"/>
    <property type="match status" value="1"/>
</dbReference>
<dbReference type="PANTHER" id="PTHR45453:SF1">
    <property type="entry name" value="PHOSPHATE REGULON SENSOR PROTEIN PHOR"/>
    <property type="match status" value="1"/>
</dbReference>
<dbReference type="InterPro" id="IPR000014">
    <property type="entry name" value="PAS"/>
</dbReference>
<comment type="catalytic activity">
    <reaction evidence="1">
        <text>ATP + protein L-histidine = ADP + protein N-phospho-L-histidine.</text>
        <dbReference type="EC" id="2.7.13.3"/>
    </reaction>
</comment>
<accession>A0A2X0QZA9</accession>
<dbReference type="InterPro" id="IPR003594">
    <property type="entry name" value="HATPase_dom"/>
</dbReference>
<dbReference type="GO" id="GO:0000155">
    <property type="term" value="F:phosphorelay sensor kinase activity"/>
    <property type="evidence" value="ECO:0007669"/>
    <property type="project" value="InterPro"/>
</dbReference>
<dbReference type="InterPro" id="IPR035965">
    <property type="entry name" value="PAS-like_dom_sf"/>
</dbReference>
<organism evidence="20">
    <name type="scientific">Candidatus Nitrotoga fabula</name>
    <dbReference type="NCBI Taxonomy" id="2182327"/>
    <lineage>
        <taxon>Bacteria</taxon>
        <taxon>Pseudomonadati</taxon>
        <taxon>Pseudomonadota</taxon>
        <taxon>Betaproteobacteria</taxon>
        <taxon>Nitrosomonadales</taxon>
        <taxon>Gallionellaceae</taxon>
        <taxon>Candidatus Nitrotoga</taxon>
    </lineage>
</organism>
<keyword evidence="14 18" id="KW-1133">Transmembrane helix</keyword>
<dbReference type="GO" id="GO:0004721">
    <property type="term" value="F:phosphoprotein phosphatase activity"/>
    <property type="evidence" value="ECO:0007669"/>
    <property type="project" value="InterPro"/>
</dbReference>
<dbReference type="SUPFAM" id="SSF55874">
    <property type="entry name" value="ATPase domain of HSP90 chaperone/DNA topoisomerase II/histidine kinase"/>
    <property type="match status" value="1"/>
</dbReference>
<dbReference type="InterPro" id="IPR003661">
    <property type="entry name" value="HisK_dim/P_dom"/>
</dbReference>
<comment type="function">
    <text evidence="17">Member of the two-component regulatory system PhoR/PhoB involved in the phosphate regulon genes expression. PhoR may function as a membrane-associated protein kinase that phosphorylates PhoB in response to environmental signals.</text>
</comment>
<dbReference type="SUPFAM" id="SSF47384">
    <property type="entry name" value="Homodimeric domain of signal transducing histidine kinase"/>
    <property type="match status" value="1"/>
</dbReference>
<dbReference type="Gene3D" id="3.30.450.20">
    <property type="entry name" value="PAS domain"/>
    <property type="match status" value="1"/>
</dbReference>
<dbReference type="Pfam" id="PF11808">
    <property type="entry name" value="PhoR"/>
    <property type="match status" value="1"/>
</dbReference>
<keyword evidence="12" id="KW-0418">Kinase</keyword>
<dbReference type="Gene3D" id="3.30.565.10">
    <property type="entry name" value="Histidine kinase-like ATPase, C-terminal domain"/>
    <property type="match status" value="1"/>
</dbReference>
<evidence type="ECO:0000256" key="3">
    <source>
        <dbReference type="ARBA" id="ARBA00012438"/>
    </source>
</evidence>
<protein>
    <recommendedName>
        <fullName evidence="4">Phosphate regulon sensor protein PhoR</fullName>
        <ecNumber evidence="3">2.7.13.3</ecNumber>
    </recommendedName>
</protein>
<dbReference type="SMART" id="SM00388">
    <property type="entry name" value="HisKA"/>
    <property type="match status" value="1"/>
</dbReference>
<keyword evidence="10 18" id="KW-0812">Transmembrane</keyword>
<evidence type="ECO:0000256" key="12">
    <source>
        <dbReference type="ARBA" id="ARBA00022777"/>
    </source>
</evidence>
<dbReference type="PANTHER" id="PTHR45453">
    <property type="entry name" value="PHOSPHATE REGULON SENSOR PROTEIN PHOR"/>
    <property type="match status" value="1"/>
</dbReference>
<evidence type="ECO:0000256" key="16">
    <source>
        <dbReference type="ARBA" id="ARBA00023136"/>
    </source>
</evidence>
<proteinExistence type="predicted"/>
<dbReference type="GO" id="GO:0005524">
    <property type="term" value="F:ATP binding"/>
    <property type="evidence" value="ECO:0007669"/>
    <property type="project" value="UniProtKB-KW"/>
</dbReference>
<feature type="transmembrane region" description="Helical" evidence="18">
    <location>
        <begin position="20"/>
        <end position="45"/>
    </location>
</feature>
<evidence type="ECO:0000256" key="18">
    <source>
        <dbReference type="SAM" id="Phobius"/>
    </source>
</evidence>
<dbReference type="GO" id="GO:0006817">
    <property type="term" value="P:phosphate ion transport"/>
    <property type="evidence" value="ECO:0007669"/>
    <property type="project" value="UniProtKB-KW"/>
</dbReference>
<dbReference type="SUPFAM" id="SSF55785">
    <property type="entry name" value="PYP-like sensor domain (PAS domain)"/>
    <property type="match status" value="1"/>
</dbReference>
<keyword evidence="7" id="KW-0597">Phosphoprotein</keyword>
<dbReference type="Gene3D" id="1.10.287.130">
    <property type="match status" value="1"/>
</dbReference>
<comment type="subcellular location">
    <subcellularLocation>
        <location evidence="2">Cell inner membrane</location>
        <topology evidence="2">Multi-pass membrane protein</topology>
    </subcellularLocation>
</comment>
<dbReference type="Pfam" id="PF02518">
    <property type="entry name" value="HATPase_c"/>
    <property type="match status" value="1"/>
</dbReference>
<dbReference type="SMART" id="SM00387">
    <property type="entry name" value="HATPase_c"/>
    <property type="match status" value="1"/>
</dbReference>
<evidence type="ECO:0000259" key="19">
    <source>
        <dbReference type="PROSITE" id="PS50109"/>
    </source>
</evidence>
<evidence type="ECO:0000256" key="13">
    <source>
        <dbReference type="ARBA" id="ARBA00022840"/>
    </source>
</evidence>
<keyword evidence="11" id="KW-0547">Nucleotide-binding</keyword>
<dbReference type="EMBL" id="LS423452">
    <property type="protein sequence ID" value="SPS06907.1"/>
    <property type="molecule type" value="Genomic_DNA"/>
</dbReference>
<evidence type="ECO:0000256" key="1">
    <source>
        <dbReference type="ARBA" id="ARBA00000085"/>
    </source>
</evidence>
<evidence type="ECO:0000256" key="4">
    <source>
        <dbReference type="ARBA" id="ARBA00019665"/>
    </source>
</evidence>
<keyword evidence="15" id="KW-0902">Two-component regulatory system</keyword>
<dbReference type="GO" id="GO:0005886">
    <property type="term" value="C:plasma membrane"/>
    <property type="evidence" value="ECO:0007669"/>
    <property type="project" value="UniProtKB-SubCell"/>
</dbReference>